<name>A0A1W4WL52_AGRPL</name>
<evidence type="ECO:0000313" key="2">
    <source>
        <dbReference type="Proteomes" id="UP000192223"/>
    </source>
</evidence>
<dbReference type="STRING" id="224129.A0A1W4WL52"/>
<feature type="compositionally biased region" description="Polar residues" evidence="1">
    <location>
        <begin position="175"/>
        <end position="188"/>
    </location>
</feature>
<feature type="compositionally biased region" description="Polar residues" evidence="1">
    <location>
        <begin position="317"/>
        <end position="328"/>
    </location>
</feature>
<gene>
    <name evidence="3" type="primary">LOC108733979</name>
</gene>
<feature type="region of interest" description="Disordered" evidence="1">
    <location>
        <begin position="1"/>
        <end position="79"/>
    </location>
</feature>
<evidence type="ECO:0000256" key="1">
    <source>
        <dbReference type="SAM" id="MobiDB-lite"/>
    </source>
</evidence>
<evidence type="ECO:0000313" key="3">
    <source>
        <dbReference type="RefSeq" id="XP_018320848.2"/>
    </source>
</evidence>
<protein>
    <submittedName>
        <fullName evidence="3">Uncharacterized protein LOC108733979</fullName>
    </submittedName>
</protein>
<feature type="compositionally biased region" description="Low complexity" evidence="1">
    <location>
        <begin position="207"/>
        <end position="217"/>
    </location>
</feature>
<feature type="region of interest" description="Disordered" evidence="1">
    <location>
        <begin position="91"/>
        <end position="219"/>
    </location>
</feature>
<accession>A0A1W4WL52</accession>
<dbReference type="OrthoDB" id="5239715at2759"/>
<dbReference type="InParanoid" id="A0A1W4WL52"/>
<dbReference type="RefSeq" id="XP_018320848.2">
    <property type="nucleotide sequence ID" value="XM_018465346.2"/>
</dbReference>
<reference evidence="3" key="1">
    <citation type="submission" date="2025-08" db="UniProtKB">
        <authorList>
            <consortium name="RefSeq"/>
        </authorList>
    </citation>
    <scope>IDENTIFICATION</scope>
    <source>
        <tissue evidence="3">Entire body</tissue>
    </source>
</reference>
<feature type="compositionally biased region" description="Low complexity" evidence="1">
    <location>
        <begin position="329"/>
        <end position="338"/>
    </location>
</feature>
<dbReference type="Proteomes" id="UP000192223">
    <property type="component" value="Unplaced"/>
</dbReference>
<dbReference type="GeneID" id="108733979"/>
<keyword evidence="2" id="KW-1185">Reference proteome</keyword>
<proteinExistence type="predicted"/>
<dbReference type="AlphaFoldDB" id="A0A1W4WL52"/>
<sequence>MSSTGTISRTSSTKSSKKSTSSFERLSFSSDRSSPASIQKNSLINFEASDDCSSTSSYTNTQRNITTNNYSSPKSPSVSSVSSKVIFAKCSPRSHPYSPTSKSEKVFTFSQGESTTRKCGSETEFDMAYSPTDFHKGQISPSYSGAKGTHISHKSPKSPRPPSVSGTPPSPSRYVENNVNDSCFNFNIQPPPKPKNHGLYRQQFQESKNSSNSSKSSLEYVATTQHPNGDYQSVEYKVMNPIEATWGESSCKDRDQAIPTIVKRRARHSSIKEKNERRPICNIRTNPGYDEKYGSNRSISESAKENRSLQRCRKSTSDLTDLTDEANQTTLTSLSRPSSPRRKGSGKGLAYLASRRSSRDSMASNVSNEDIGPLNFQNTARGRQRRTSNFLELPERLKEAVKEKRRGQLAKDLFGCSRLHDNASVHKGRVTMVALQKVASKFCLTHPTVLTQLPAIITYTQT</sequence>
<organism evidence="2 3">
    <name type="scientific">Agrilus planipennis</name>
    <name type="common">Emerald ash borer</name>
    <name type="synonym">Agrilus marcopoli</name>
    <dbReference type="NCBI Taxonomy" id="224129"/>
    <lineage>
        <taxon>Eukaryota</taxon>
        <taxon>Metazoa</taxon>
        <taxon>Ecdysozoa</taxon>
        <taxon>Arthropoda</taxon>
        <taxon>Hexapoda</taxon>
        <taxon>Insecta</taxon>
        <taxon>Pterygota</taxon>
        <taxon>Neoptera</taxon>
        <taxon>Endopterygota</taxon>
        <taxon>Coleoptera</taxon>
        <taxon>Polyphaga</taxon>
        <taxon>Elateriformia</taxon>
        <taxon>Buprestoidea</taxon>
        <taxon>Buprestidae</taxon>
        <taxon>Agrilinae</taxon>
        <taxon>Agrilus</taxon>
    </lineage>
</organism>
<feature type="compositionally biased region" description="Low complexity" evidence="1">
    <location>
        <begin position="1"/>
        <end position="37"/>
    </location>
</feature>
<feature type="compositionally biased region" description="Polar residues" evidence="1">
    <location>
        <begin position="51"/>
        <end position="70"/>
    </location>
</feature>
<dbReference type="KEGG" id="apln:108733979"/>
<feature type="compositionally biased region" description="Basic and acidic residues" evidence="1">
    <location>
        <begin position="270"/>
        <end position="279"/>
    </location>
</feature>
<feature type="region of interest" description="Disordered" evidence="1">
    <location>
        <begin position="264"/>
        <end position="388"/>
    </location>
</feature>